<reference evidence="1" key="1">
    <citation type="submission" date="2020-02" db="EMBL/GenBank/DDBJ databases">
        <authorList>
            <person name="Meier V. D."/>
        </authorList>
    </citation>
    <scope>NUCLEOTIDE SEQUENCE</scope>
    <source>
        <strain evidence="1">AVDCRST_MAG68</strain>
    </source>
</reference>
<accession>A0A6J4L771</accession>
<name>A0A6J4L771_9BACT</name>
<protein>
    <submittedName>
        <fullName evidence="1">Uncharacterized protein</fullName>
    </submittedName>
</protein>
<evidence type="ECO:0000313" key="1">
    <source>
        <dbReference type="EMBL" id="CAA9324742.1"/>
    </source>
</evidence>
<proteinExistence type="predicted"/>
<dbReference type="AlphaFoldDB" id="A0A6J4L771"/>
<gene>
    <name evidence="1" type="ORF">AVDCRST_MAG68-2015</name>
</gene>
<dbReference type="EMBL" id="CADCTW010000099">
    <property type="protein sequence ID" value="CAA9324742.1"/>
    <property type="molecule type" value="Genomic_DNA"/>
</dbReference>
<sequence length="55" mass="6222">MGAFRASQQSTRCSQARKERMLSDSWRTAISHRDTEAQKRLYLCASVSLCEPAVC</sequence>
<organism evidence="1">
    <name type="scientific">uncultured Gemmatimonadota bacterium</name>
    <dbReference type="NCBI Taxonomy" id="203437"/>
    <lineage>
        <taxon>Bacteria</taxon>
        <taxon>Pseudomonadati</taxon>
        <taxon>Gemmatimonadota</taxon>
        <taxon>environmental samples</taxon>
    </lineage>
</organism>